<comment type="caution">
    <text evidence="3">The sequence shown here is derived from an EMBL/GenBank/DDBJ whole genome shotgun (WGS) entry which is preliminary data.</text>
</comment>
<dbReference type="InterPro" id="IPR028031">
    <property type="entry name" value="DUF4460"/>
</dbReference>
<evidence type="ECO:0000259" key="2">
    <source>
        <dbReference type="Pfam" id="PF14688"/>
    </source>
</evidence>
<dbReference type="Pfam" id="PF14687">
    <property type="entry name" value="DUF4460"/>
    <property type="match status" value="1"/>
</dbReference>
<evidence type="ECO:0008006" key="5">
    <source>
        <dbReference type="Google" id="ProtNLM"/>
    </source>
</evidence>
<feature type="domain" description="DUF4461" evidence="2">
    <location>
        <begin position="166"/>
        <end position="490"/>
    </location>
</feature>
<reference evidence="3" key="1">
    <citation type="submission" date="2021-02" db="EMBL/GenBank/DDBJ databases">
        <authorList>
            <person name="Nowell W R."/>
        </authorList>
    </citation>
    <scope>NUCLEOTIDE SEQUENCE</scope>
</reference>
<evidence type="ECO:0000313" key="3">
    <source>
        <dbReference type="EMBL" id="CAF0753569.1"/>
    </source>
</evidence>
<dbReference type="Proteomes" id="UP000663882">
    <property type="component" value="Unassembled WGS sequence"/>
</dbReference>
<evidence type="ECO:0000259" key="1">
    <source>
        <dbReference type="Pfam" id="PF14687"/>
    </source>
</evidence>
<dbReference type="PANTHER" id="PTHR31596:SF1">
    <property type="entry name" value="T-CELL ACTIVATION INHIBITOR, MITOCHONDRIAL"/>
    <property type="match status" value="1"/>
</dbReference>
<dbReference type="GO" id="GO:0005739">
    <property type="term" value="C:mitochondrion"/>
    <property type="evidence" value="ECO:0007669"/>
    <property type="project" value="TreeGrafter"/>
</dbReference>
<organism evidence="3 4">
    <name type="scientific">Rotaria sordida</name>
    <dbReference type="NCBI Taxonomy" id="392033"/>
    <lineage>
        <taxon>Eukaryota</taxon>
        <taxon>Metazoa</taxon>
        <taxon>Spiralia</taxon>
        <taxon>Gnathifera</taxon>
        <taxon>Rotifera</taxon>
        <taxon>Eurotatoria</taxon>
        <taxon>Bdelloidea</taxon>
        <taxon>Philodinida</taxon>
        <taxon>Philodinidae</taxon>
        <taxon>Rotaria</taxon>
    </lineage>
</organism>
<protein>
    <recommendedName>
        <fullName evidence="5">DUF4460 domain-containing protein</fullName>
    </recommendedName>
</protein>
<dbReference type="InterPro" id="IPR027989">
    <property type="entry name" value="DUF4461"/>
</dbReference>
<dbReference type="OrthoDB" id="4238at2759"/>
<dbReference type="PANTHER" id="PTHR31596">
    <property type="entry name" value="T-CELL ACTIVATION INHIBITOR, MITOCHONDRIAL"/>
    <property type="match status" value="1"/>
</dbReference>
<proteinExistence type="predicted"/>
<accession>A0A813PFW6</accession>
<sequence>MILTKPFNLIVRFVKNTNKNLLSHCSLSTDRSETISAALKQFYLKVHPDLFTQYPKEKDVNEKSLQLVSAYLSGLQRKEYMAPITVTFFTKLSPNLPPPAPVSFIPHRITLNSNDLITSVNRILTALNLLTVDRPKEQKQVGQHEIQFKIIEIEKFYDFTKIPKISLKTWLTNNVEAARVITKRHQKLLNEISDKINSIKERFKLKSIEYSDDWSVPQFSTCLRTLLMYADKWHEKLLTLEGKFIEQKIFFCILLNTKSKRLIFGDKSCLLQDGSLELSANEPPVYWDHVICCELLHSDKYMEKIASYENNLSQYFHDIKIRQDPDSEYLCRAHTYLYHLIQLSSHLNLNRHHEAHKKKSWKNFYLFINPYSSEPSLTNSGFFQISAFDATMDILDFMINNRKQAEETRNLYEKDVEKGHHLLEIIKKQFNLTDILINRRIKKSDINQSCQRLINERQHFLNILTKCRLKIDKNYNLAQNGTMSIPWDWSLTQNETL</sequence>
<evidence type="ECO:0000313" key="4">
    <source>
        <dbReference type="Proteomes" id="UP000663882"/>
    </source>
</evidence>
<gene>
    <name evidence="3" type="ORF">RFH988_LOCUS1439</name>
</gene>
<dbReference type="EMBL" id="CAJNOO010000027">
    <property type="protein sequence ID" value="CAF0753569.1"/>
    <property type="molecule type" value="Genomic_DNA"/>
</dbReference>
<dbReference type="Pfam" id="PF14688">
    <property type="entry name" value="DUF4461"/>
    <property type="match status" value="1"/>
</dbReference>
<dbReference type="InterPro" id="IPR027986">
    <property type="entry name" value="TCAIM"/>
</dbReference>
<feature type="domain" description="DUF4460" evidence="1">
    <location>
        <begin position="31"/>
        <end position="128"/>
    </location>
</feature>
<name>A0A813PFW6_9BILA</name>
<dbReference type="AlphaFoldDB" id="A0A813PFW6"/>